<feature type="transmembrane region" description="Helical" evidence="1">
    <location>
        <begin position="52"/>
        <end position="70"/>
    </location>
</feature>
<dbReference type="PANTHER" id="PTHR33507">
    <property type="entry name" value="INNER MEMBRANE PROTEIN YBBJ"/>
    <property type="match status" value="1"/>
</dbReference>
<reference evidence="2 3" key="1">
    <citation type="submission" date="2017-08" db="EMBL/GenBank/DDBJ databases">
        <title>Infants hospitalized years apart are colonized by the same room-sourced microbial strains.</title>
        <authorList>
            <person name="Brooks B."/>
            <person name="Olm M.R."/>
            <person name="Firek B.A."/>
            <person name="Baker R."/>
            <person name="Thomas B.C."/>
            <person name="Morowitz M.J."/>
            <person name="Banfield J.F."/>
        </authorList>
    </citation>
    <scope>NUCLEOTIDE SEQUENCE [LARGE SCALE GENOMIC DNA]</scope>
    <source>
        <strain evidence="2">S2_018_000_R3_119</strain>
    </source>
</reference>
<keyword evidence="1" id="KW-0812">Transmembrane</keyword>
<dbReference type="EMBL" id="QFMX01000004">
    <property type="protein sequence ID" value="PZO75291.1"/>
    <property type="molecule type" value="Genomic_DNA"/>
</dbReference>
<gene>
    <name evidence="2" type="ORF">DI640_04555</name>
</gene>
<keyword evidence="1" id="KW-1133">Transmembrane helix</keyword>
<sequence length="154" mass="15638">MDVVGGAAGAWLIAALVLGIAELAVPGVFLVFLAIAAAVTGVAVFALPDLPVAAQLAAFAVWTAVTVLIGKRWYRDYPVEGGDPMLNDRSARLVGQVVVVETAIIGGRGRVLVGDGSWPARGKDAGVGARVRVAAVVDGEVVVELVSPTPLSEG</sequence>
<evidence type="ECO:0000256" key="1">
    <source>
        <dbReference type="SAM" id="Phobius"/>
    </source>
</evidence>
<comment type="caution">
    <text evidence="2">The sequence shown here is derived from an EMBL/GenBank/DDBJ whole genome shotgun (WGS) entry which is preliminary data.</text>
</comment>
<dbReference type="GO" id="GO:0005886">
    <property type="term" value="C:plasma membrane"/>
    <property type="evidence" value="ECO:0007669"/>
    <property type="project" value="TreeGrafter"/>
</dbReference>
<organism evidence="2 3">
    <name type="scientific">Sphingomonas taxi</name>
    <dbReference type="NCBI Taxonomy" id="1549858"/>
    <lineage>
        <taxon>Bacteria</taxon>
        <taxon>Pseudomonadati</taxon>
        <taxon>Pseudomonadota</taxon>
        <taxon>Alphaproteobacteria</taxon>
        <taxon>Sphingomonadales</taxon>
        <taxon>Sphingomonadaceae</taxon>
        <taxon>Sphingomonas</taxon>
    </lineage>
</organism>
<dbReference type="AlphaFoldDB" id="A0A2W5AXT7"/>
<feature type="transmembrane region" description="Helical" evidence="1">
    <location>
        <begin position="6"/>
        <end position="23"/>
    </location>
</feature>
<proteinExistence type="predicted"/>
<name>A0A2W5AXT7_9SPHN</name>
<dbReference type="PANTHER" id="PTHR33507:SF3">
    <property type="entry name" value="INNER MEMBRANE PROTEIN YBBJ"/>
    <property type="match status" value="1"/>
</dbReference>
<keyword evidence="1" id="KW-0472">Membrane</keyword>
<evidence type="ECO:0000313" key="2">
    <source>
        <dbReference type="EMBL" id="PZO75291.1"/>
    </source>
</evidence>
<protein>
    <submittedName>
        <fullName evidence="2">Uncharacterized protein</fullName>
    </submittedName>
</protein>
<evidence type="ECO:0000313" key="3">
    <source>
        <dbReference type="Proteomes" id="UP000249555"/>
    </source>
</evidence>
<dbReference type="InterPro" id="IPR052165">
    <property type="entry name" value="Membrane_assoc_protease"/>
</dbReference>
<accession>A0A2W5AXT7</accession>
<dbReference type="Proteomes" id="UP000249555">
    <property type="component" value="Unassembled WGS sequence"/>
</dbReference>
<feature type="transmembrane region" description="Helical" evidence="1">
    <location>
        <begin position="28"/>
        <end position="46"/>
    </location>
</feature>